<feature type="compositionally biased region" description="Polar residues" evidence="1">
    <location>
        <begin position="258"/>
        <end position="299"/>
    </location>
</feature>
<gene>
    <name evidence="2" type="ORF">LEMA_P091050.1</name>
</gene>
<reference evidence="3" key="1">
    <citation type="journal article" date="2011" name="Nat. Commun.">
        <title>Effector diversification within compartments of the Leptosphaeria maculans genome affected by Repeat-Induced Point mutations.</title>
        <authorList>
            <person name="Rouxel T."/>
            <person name="Grandaubert J."/>
            <person name="Hane J.K."/>
            <person name="Hoede C."/>
            <person name="van de Wouw A.P."/>
            <person name="Couloux A."/>
            <person name="Dominguez V."/>
            <person name="Anthouard V."/>
            <person name="Bally P."/>
            <person name="Bourras S."/>
            <person name="Cozijnsen A.J."/>
            <person name="Ciuffetti L.M."/>
            <person name="Degrave A."/>
            <person name="Dilmaghani A."/>
            <person name="Duret L."/>
            <person name="Fudal I."/>
            <person name="Goodwin S.B."/>
            <person name="Gout L."/>
            <person name="Glaser N."/>
            <person name="Linglin J."/>
            <person name="Kema G.H.J."/>
            <person name="Lapalu N."/>
            <person name="Lawrence C.B."/>
            <person name="May K."/>
            <person name="Meyer M."/>
            <person name="Ollivier B."/>
            <person name="Poulain J."/>
            <person name="Schoch C.L."/>
            <person name="Simon A."/>
            <person name="Spatafora J.W."/>
            <person name="Stachowiak A."/>
            <person name="Turgeon B.G."/>
            <person name="Tyler B.M."/>
            <person name="Vincent D."/>
            <person name="Weissenbach J."/>
            <person name="Amselem J."/>
            <person name="Quesneville H."/>
            <person name="Oliver R.P."/>
            <person name="Wincker P."/>
            <person name="Balesdent M.-H."/>
            <person name="Howlett B.J."/>
        </authorList>
    </citation>
    <scope>NUCLEOTIDE SEQUENCE [LARGE SCALE GENOMIC DNA]</scope>
    <source>
        <strain evidence="3">JN3 / isolate v23.1.3 / race Av1-4-5-6-7-8</strain>
    </source>
</reference>
<feature type="compositionally biased region" description="Basic and acidic residues" evidence="1">
    <location>
        <begin position="1193"/>
        <end position="1207"/>
    </location>
</feature>
<feature type="compositionally biased region" description="Polar residues" evidence="1">
    <location>
        <begin position="1212"/>
        <end position="1226"/>
    </location>
</feature>
<dbReference type="Gene3D" id="2.30.29.30">
    <property type="entry name" value="Pleckstrin-homology domain (PH domain)/Phosphotyrosine-binding domain (PTB)"/>
    <property type="match status" value="1"/>
</dbReference>
<evidence type="ECO:0000313" key="2">
    <source>
        <dbReference type="EMBL" id="CBX97696.1"/>
    </source>
</evidence>
<dbReference type="HOGENOM" id="CLU_255445_0_0_1"/>
<feature type="compositionally biased region" description="Low complexity" evidence="1">
    <location>
        <begin position="500"/>
        <end position="518"/>
    </location>
</feature>
<feature type="region of interest" description="Disordered" evidence="1">
    <location>
        <begin position="1324"/>
        <end position="1368"/>
    </location>
</feature>
<feature type="region of interest" description="Disordered" evidence="1">
    <location>
        <begin position="1016"/>
        <end position="1307"/>
    </location>
</feature>
<feature type="compositionally biased region" description="Low complexity" evidence="1">
    <location>
        <begin position="363"/>
        <end position="374"/>
    </location>
</feature>
<feature type="compositionally biased region" description="Polar residues" evidence="1">
    <location>
        <begin position="750"/>
        <end position="761"/>
    </location>
</feature>
<dbReference type="OrthoDB" id="10265837at2759"/>
<feature type="compositionally biased region" description="Low complexity" evidence="1">
    <location>
        <begin position="1054"/>
        <end position="1072"/>
    </location>
</feature>
<feature type="compositionally biased region" description="Low complexity" evidence="1">
    <location>
        <begin position="221"/>
        <end position="239"/>
    </location>
</feature>
<feature type="region of interest" description="Disordered" evidence="1">
    <location>
        <begin position="459"/>
        <end position="766"/>
    </location>
</feature>
<dbReference type="Proteomes" id="UP000002668">
    <property type="component" value="Genome"/>
</dbReference>
<feature type="compositionally biased region" description="Polar residues" evidence="1">
    <location>
        <begin position="1358"/>
        <end position="1368"/>
    </location>
</feature>
<feature type="compositionally biased region" description="Polar residues" evidence="1">
    <location>
        <begin position="529"/>
        <end position="576"/>
    </location>
</feature>
<dbReference type="InterPro" id="IPR011993">
    <property type="entry name" value="PH-like_dom_sf"/>
</dbReference>
<protein>
    <recommendedName>
        <fullName evidence="4">RanBD1 domain-containing protein</fullName>
    </recommendedName>
</protein>
<dbReference type="InParanoid" id="E5A1X9"/>
<feature type="compositionally biased region" description="Polar residues" evidence="1">
    <location>
        <begin position="479"/>
        <end position="489"/>
    </location>
</feature>
<organism evidence="3">
    <name type="scientific">Leptosphaeria maculans (strain JN3 / isolate v23.1.3 / race Av1-4-5-6-7-8)</name>
    <name type="common">Blackleg fungus</name>
    <name type="synonym">Phoma lingam</name>
    <dbReference type="NCBI Taxonomy" id="985895"/>
    <lineage>
        <taxon>Eukaryota</taxon>
        <taxon>Fungi</taxon>
        <taxon>Dikarya</taxon>
        <taxon>Ascomycota</taxon>
        <taxon>Pezizomycotina</taxon>
        <taxon>Dothideomycetes</taxon>
        <taxon>Pleosporomycetidae</taxon>
        <taxon>Pleosporales</taxon>
        <taxon>Pleosporineae</taxon>
        <taxon>Leptosphaeriaceae</taxon>
        <taxon>Plenodomus</taxon>
        <taxon>Plenodomus lingam/Leptosphaeria maculans species complex</taxon>
    </lineage>
</organism>
<dbReference type="eggNOG" id="ENOG502S652">
    <property type="taxonomic scope" value="Eukaryota"/>
</dbReference>
<feature type="compositionally biased region" description="Basic and acidic residues" evidence="1">
    <location>
        <begin position="1163"/>
        <end position="1183"/>
    </location>
</feature>
<feature type="compositionally biased region" description="Basic and acidic residues" evidence="1">
    <location>
        <begin position="13"/>
        <end position="29"/>
    </location>
</feature>
<feature type="compositionally biased region" description="Polar residues" evidence="1">
    <location>
        <begin position="709"/>
        <end position="726"/>
    </location>
</feature>
<dbReference type="OMA" id="AFGNMFS"/>
<feature type="compositionally biased region" description="Basic and acidic residues" evidence="1">
    <location>
        <begin position="1029"/>
        <end position="1042"/>
    </location>
</feature>
<feature type="region of interest" description="Disordered" evidence="1">
    <location>
        <begin position="1"/>
        <end position="32"/>
    </location>
</feature>
<dbReference type="InterPro" id="IPR053074">
    <property type="entry name" value="NPC_Nucleoporin"/>
</dbReference>
<feature type="compositionally biased region" description="Low complexity" evidence="1">
    <location>
        <begin position="585"/>
        <end position="598"/>
    </location>
</feature>
<feature type="compositionally biased region" description="Polar residues" evidence="1">
    <location>
        <begin position="240"/>
        <end position="249"/>
    </location>
</feature>
<evidence type="ECO:0000256" key="1">
    <source>
        <dbReference type="SAM" id="MobiDB-lite"/>
    </source>
</evidence>
<keyword evidence="3" id="KW-1185">Reference proteome</keyword>
<evidence type="ECO:0000313" key="3">
    <source>
        <dbReference type="Proteomes" id="UP000002668"/>
    </source>
</evidence>
<feature type="region of interest" description="Disordered" evidence="1">
    <location>
        <begin position="918"/>
        <end position="993"/>
    </location>
</feature>
<feature type="region of interest" description="Disordered" evidence="1">
    <location>
        <begin position="327"/>
        <end position="421"/>
    </location>
</feature>
<feature type="compositionally biased region" description="Polar residues" evidence="1">
    <location>
        <begin position="983"/>
        <end position="993"/>
    </location>
</feature>
<feature type="region of interest" description="Disordered" evidence="1">
    <location>
        <begin position="104"/>
        <end position="299"/>
    </location>
</feature>
<dbReference type="VEuPathDB" id="FungiDB:LEMA_P091050.1"/>
<name>E5A1X9_LEPMJ</name>
<feature type="compositionally biased region" description="Polar residues" evidence="1">
    <location>
        <begin position="381"/>
        <end position="421"/>
    </location>
</feature>
<feature type="compositionally biased region" description="Polar residues" evidence="1">
    <location>
        <begin position="1085"/>
        <end position="1119"/>
    </location>
</feature>
<dbReference type="SUPFAM" id="SSF50729">
    <property type="entry name" value="PH domain-like"/>
    <property type="match status" value="1"/>
</dbReference>
<feature type="compositionally biased region" description="Low complexity" evidence="1">
    <location>
        <begin position="615"/>
        <end position="625"/>
    </location>
</feature>
<feature type="compositionally biased region" description="Acidic residues" evidence="1">
    <location>
        <begin position="1017"/>
        <end position="1028"/>
    </location>
</feature>
<feature type="compositionally biased region" description="Low complexity" evidence="1">
    <location>
        <begin position="161"/>
        <end position="172"/>
    </location>
</feature>
<dbReference type="PANTHER" id="PTHR38697:SF1">
    <property type="entry name" value="NUCLEAR PORE COMPLEX PROTEIN SIMILAR TO S. CEREVISIAE NUP2 (EUROFUNG)"/>
    <property type="match status" value="1"/>
</dbReference>
<feature type="compositionally biased region" description="Low complexity" evidence="1">
    <location>
        <begin position="459"/>
        <end position="478"/>
    </location>
</feature>
<feature type="compositionally biased region" description="Low complexity" evidence="1">
    <location>
        <begin position="958"/>
        <end position="975"/>
    </location>
</feature>
<feature type="compositionally biased region" description="Polar residues" evidence="1">
    <location>
        <begin position="125"/>
        <end position="141"/>
    </location>
</feature>
<evidence type="ECO:0008006" key="4">
    <source>
        <dbReference type="Google" id="ProtNLM"/>
    </source>
</evidence>
<feature type="compositionally biased region" description="Low complexity" evidence="1">
    <location>
        <begin position="327"/>
        <end position="341"/>
    </location>
</feature>
<sequence length="1488" mass="152555">MSAKRANLFSQGRPDDPYQDRDGPPDPPKRATAAQMAARKIKSLHILDRILPTAGAMPPPPARYTIEWRKAEARRRRQKELCQAPQADIGTCTYSDTDLEMQGMSQSANFGSPLGGFGSPAPGENGTSSFTGFGAANNGSNDVFGAGTTNSFPPAQPPAPSNNFSNSSFPAFGTSTPGTNFNPQPPSSNGFNFSVGSVSNNPFGASAPAPAKNGDTSTPAFGGSSLFSSQGPSSLFGGPTQNNTNSAPSGSMFGGATGNATQSNTMFGATSSAPQANSIFGATSSAPQNNNMFAPTSNASQNNLFAHTSSASQSSLFSSTTTATDAPKAATTTAPASTPFTFGSPAPGNATPATGSLFSGFGASTQTAPPATSTMFGGSGASTQTAPPAQNNAFNFGSSTPNKDPPSQQAQNSMFGGTSTSAQASTGFAATAPAPASNSLNFASATSNSNVSTPTLFGASSAATPSSTAPATAPAPTSGLFSFNPTAPKNDTPAPSALNTSSAPTASFSAPAPASTPAGNPFANLAPASESTSVKPSLFTPSFTPQAQEKATSTSNNLFSGLTPSKQNNDASSETPKANPFASLTKPASTPTAAPAPTFSGFGGFGAAQKKDGSSGDSKTPSDSSHGPGASKPGLFNAFSTPQPAKTADVDKPAFNTVQSKPGTGLFAKPFTSSSSESSIFNPEAFKMDPKTSGFSTPNKSSEEAPKEAQSTPRESNPFNQQSTPASERPNLFSAPKETPAASPAPQPSTFTGASAGTSRASELPKVPKVLVPKSWPQPGSLAALDTNGVHHHIAELTAQLQLLNDRYRQQLISLPLPADWSAISLWHYQHASDIKKRIDNARKQRAAANGVTGTESALSVKRKVAEDSYENQDPSPSKRARGGDAPATPTPQPSAPTPSLQPTATSTSNMFAKAINGTKSSSSSAGSGLFTPQKADKAPIEPTKSTPAASGFTPCLFTSTASSSSGFKPSFGSTPVGGFKPSTGSSSGGNFMSQFKKGAKTYEELYAERKAKAMAEDFDEDDETEEEWSARYDKEEAERIAKASRQVAESTPSFGAVGSATSSGTATPTAANPFSTLKKPVAPTSASNASTPRAGSPASSTGSQPVLFTASNAPTSANIFGHLSSGPSSNHEEESDEDNGEHQPVGSGEPMTPPTRQSGDSAVEKDESFGESARGKKQETGDSSKGSLLSRMTRDDSNDSGSEKGDGSTFAFGQSSGAQTPTNKPFSFFDFGAASSKPSSPKPDTFAGDQTFKPGTPIKFNETPATDKKGSAPLFQFQPATPAPGEFSTTPAKPPPTSLFNFAPSTGGSSLLPLSAGLSSASSMPSSVFSSRAGTPLSEGDTNASAAENDEEEEEGQATQVDFSQLTPEETNANDVVFHTDVVLAKHQVDDGKQKTWANLAKGPIWILKDKKTAKCFVRIRLPNGSTPLNYSILPSIRATVTGSSKKMVLTSKPAKEGGLQSILYAVKSPELAEEFATKYNDSLPSS</sequence>
<feature type="region of interest" description="Disordered" evidence="1">
    <location>
        <begin position="846"/>
        <end position="906"/>
    </location>
</feature>
<proteinExistence type="predicted"/>
<dbReference type="STRING" id="985895.E5A1X9"/>
<dbReference type="PANTHER" id="PTHR38697">
    <property type="entry name" value="NUCLEAR PORE COMPLEX PROTEIN SIMILAR TO S. CEREVISIAE NUP2 (EUROFUNG)"/>
    <property type="match status" value="1"/>
</dbReference>
<accession>E5A1X9</accession>
<dbReference type="EMBL" id="FP929132">
    <property type="protein sequence ID" value="CBX97696.1"/>
    <property type="molecule type" value="Genomic_DNA"/>
</dbReference>
<feature type="compositionally biased region" description="Polar residues" evidence="1">
    <location>
        <begin position="173"/>
        <end position="203"/>
    </location>
</feature>